<evidence type="ECO:0000313" key="2">
    <source>
        <dbReference type="EMBL" id="GAA2326247.1"/>
    </source>
</evidence>
<dbReference type="Proteomes" id="UP001500253">
    <property type="component" value="Unassembled WGS sequence"/>
</dbReference>
<organism evidence="2 3">
    <name type="scientific">Streptomyces cuspidosporus</name>
    <dbReference type="NCBI Taxonomy" id="66882"/>
    <lineage>
        <taxon>Bacteria</taxon>
        <taxon>Bacillati</taxon>
        <taxon>Actinomycetota</taxon>
        <taxon>Actinomycetes</taxon>
        <taxon>Kitasatosporales</taxon>
        <taxon>Streptomycetaceae</taxon>
        <taxon>Streptomyces</taxon>
    </lineage>
</organism>
<feature type="compositionally biased region" description="Basic and acidic residues" evidence="1">
    <location>
        <begin position="42"/>
        <end position="53"/>
    </location>
</feature>
<gene>
    <name evidence="2" type="ORF">GCM10010246_04670</name>
</gene>
<name>A0ABN3FB49_9ACTN</name>
<evidence type="ECO:0000256" key="1">
    <source>
        <dbReference type="SAM" id="MobiDB-lite"/>
    </source>
</evidence>
<comment type="caution">
    <text evidence="2">The sequence shown here is derived from an EMBL/GenBank/DDBJ whole genome shotgun (WGS) entry which is preliminary data.</text>
</comment>
<keyword evidence="3" id="KW-1185">Reference proteome</keyword>
<feature type="compositionally biased region" description="Basic residues" evidence="1">
    <location>
        <begin position="105"/>
        <end position="114"/>
    </location>
</feature>
<reference evidence="2 3" key="1">
    <citation type="journal article" date="2019" name="Int. J. Syst. Evol. Microbiol.">
        <title>The Global Catalogue of Microorganisms (GCM) 10K type strain sequencing project: providing services to taxonomists for standard genome sequencing and annotation.</title>
        <authorList>
            <consortium name="The Broad Institute Genomics Platform"/>
            <consortium name="The Broad Institute Genome Sequencing Center for Infectious Disease"/>
            <person name="Wu L."/>
            <person name="Ma J."/>
        </authorList>
    </citation>
    <scope>NUCLEOTIDE SEQUENCE [LARGE SCALE GENOMIC DNA]</scope>
    <source>
        <strain evidence="2 3">JCM 4316</strain>
    </source>
</reference>
<sequence>MARGTYGTPMTTFRVPPRRPDPRRKGRCPKCQAMQGERCFDRPRNGVHAERLKANGIDPKTLPPLRGPADSKKRRSKSALPTAQPEQRRAPRATDGTGGLPVVRAPRKPKPTAP</sequence>
<accession>A0ABN3FB49</accession>
<feature type="region of interest" description="Disordered" evidence="1">
    <location>
        <begin position="1"/>
        <end position="30"/>
    </location>
</feature>
<dbReference type="EMBL" id="BAAASD010000001">
    <property type="protein sequence ID" value="GAA2326247.1"/>
    <property type="molecule type" value="Genomic_DNA"/>
</dbReference>
<protein>
    <submittedName>
        <fullName evidence="2">Uncharacterized protein</fullName>
    </submittedName>
</protein>
<feature type="region of interest" description="Disordered" evidence="1">
    <location>
        <begin position="42"/>
        <end position="114"/>
    </location>
</feature>
<evidence type="ECO:0000313" key="3">
    <source>
        <dbReference type="Proteomes" id="UP001500253"/>
    </source>
</evidence>
<proteinExistence type="predicted"/>